<protein>
    <recommendedName>
        <fullName evidence="4">ABC transporter permease</fullName>
    </recommendedName>
</protein>
<feature type="transmembrane region" description="Helical" evidence="1">
    <location>
        <begin position="77"/>
        <end position="100"/>
    </location>
</feature>
<feature type="transmembrane region" description="Helical" evidence="1">
    <location>
        <begin position="502"/>
        <end position="523"/>
    </location>
</feature>
<dbReference type="STRING" id="767452.AVL62_11635"/>
<gene>
    <name evidence="2" type="ORF">AVL62_11635</name>
</gene>
<reference evidence="2 3" key="1">
    <citation type="submission" date="2015-12" db="EMBL/GenBank/DDBJ databases">
        <title>Serinicoccus chungangenesis strain CD08_5 genome sequencing and assembly.</title>
        <authorList>
            <person name="Chander A.M."/>
            <person name="Kaur G."/>
            <person name="Nair G.R."/>
            <person name="Dhawan D.K."/>
            <person name="Kochhar R.K."/>
            <person name="Mayilraj S."/>
            <person name="Bhadada S.K."/>
        </authorList>
    </citation>
    <scope>NUCLEOTIDE SEQUENCE [LARGE SCALE GENOMIC DNA]</scope>
    <source>
        <strain evidence="2 3">CD08_5</strain>
    </source>
</reference>
<keyword evidence="1" id="KW-1133">Transmembrane helix</keyword>
<organism evidence="2 3">
    <name type="scientific">Serinicoccus chungangensis</name>
    <dbReference type="NCBI Taxonomy" id="767452"/>
    <lineage>
        <taxon>Bacteria</taxon>
        <taxon>Bacillati</taxon>
        <taxon>Actinomycetota</taxon>
        <taxon>Actinomycetes</taxon>
        <taxon>Micrococcales</taxon>
        <taxon>Ornithinimicrobiaceae</taxon>
        <taxon>Serinicoccus</taxon>
    </lineage>
</organism>
<keyword evidence="1" id="KW-0472">Membrane</keyword>
<feature type="transmembrane region" description="Helical" evidence="1">
    <location>
        <begin position="456"/>
        <end position="477"/>
    </location>
</feature>
<feature type="transmembrane region" description="Helical" evidence="1">
    <location>
        <begin position="342"/>
        <end position="368"/>
    </location>
</feature>
<comment type="caution">
    <text evidence="2">The sequence shown here is derived from an EMBL/GenBank/DDBJ whole genome shotgun (WGS) entry which is preliminary data.</text>
</comment>
<dbReference type="AlphaFoldDB" id="A0A0W8IA26"/>
<proteinExistence type="predicted"/>
<keyword evidence="1" id="KW-0812">Transmembrane</keyword>
<accession>A0A0W8IA26</accession>
<evidence type="ECO:0000313" key="2">
    <source>
        <dbReference type="EMBL" id="KUG56785.1"/>
    </source>
</evidence>
<feature type="transmembrane region" description="Helical" evidence="1">
    <location>
        <begin position="121"/>
        <end position="143"/>
    </location>
</feature>
<evidence type="ECO:0000256" key="1">
    <source>
        <dbReference type="SAM" id="Phobius"/>
    </source>
</evidence>
<dbReference type="EMBL" id="LQBL01000011">
    <property type="protein sequence ID" value="KUG56785.1"/>
    <property type="molecule type" value="Genomic_DNA"/>
</dbReference>
<feature type="transmembrane region" description="Helical" evidence="1">
    <location>
        <begin position="19"/>
        <end position="37"/>
    </location>
</feature>
<dbReference type="RefSeq" id="WP_058890532.1">
    <property type="nucleotide sequence ID" value="NZ_LQBL01000011.1"/>
</dbReference>
<feature type="transmembrane region" description="Helical" evidence="1">
    <location>
        <begin position="294"/>
        <end position="315"/>
    </location>
</feature>
<sequence>MTGLGSLVRLALRRSRWTYLAWVLALTAVVPLTAAAYEQIVDPGNADLLIVTMTSNPTMRAMLGPPVDLTSAGGFTVWRVGTFAAAMAGIMAVLGVVRSTRAEEEDGRTELLRSGATGRHAPLAAGVLVALLACAVLGLAVAASMSAVGEPVPGSVAFGAGLTLVGATFVGVGAVAAQLTASARTAKGLGLWTLAAAYTLRAVADGSTDEQVRQLAWVSPVQWMALTRPYADERWWVLALPAATALALLVLAVTLETRRDHGAGLWAARRGRAEAVASLATPGALVRRLQRGQVIGWTVGLLLFALAMGSLSTAFDDMLEQVPQLRLILQRMGGGAEQLVDAFFVAMLSLVAVLVAVVAVQLFSRLAAEEERGHAELVLSTGATRGRLLGAYLVLAALVPALLLAAVGAVMALNQARATGDWGVVAEVAGAGAALAPGGLLVLGIAVLLHGWAPRLAWVTWVVIAWSLVMVWVGAALDLPEWLTELTPWSPLPQLPVEDMDWPVVLGMAGLAALLLAVGALGYRRRDITGT</sequence>
<dbReference type="OrthoDB" id="2014935at2"/>
<evidence type="ECO:0008006" key="4">
    <source>
        <dbReference type="Google" id="ProtNLM"/>
    </source>
</evidence>
<feature type="transmembrane region" description="Helical" evidence="1">
    <location>
        <begin position="155"/>
        <end position="176"/>
    </location>
</feature>
<feature type="transmembrane region" description="Helical" evidence="1">
    <location>
        <begin position="389"/>
        <end position="412"/>
    </location>
</feature>
<dbReference type="Proteomes" id="UP000054837">
    <property type="component" value="Unassembled WGS sequence"/>
</dbReference>
<keyword evidence="3" id="KW-1185">Reference proteome</keyword>
<name>A0A0W8IA26_9MICO</name>
<evidence type="ECO:0000313" key="3">
    <source>
        <dbReference type="Proteomes" id="UP000054837"/>
    </source>
</evidence>
<feature type="transmembrane region" description="Helical" evidence="1">
    <location>
        <begin position="424"/>
        <end position="449"/>
    </location>
</feature>